<dbReference type="EMBL" id="BOVK01000080">
    <property type="protein sequence ID" value="GIQ71320.1"/>
    <property type="molecule type" value="Genomic_DNA"/>
</dbReference>
<keyword evidence="3" id="KW-1185">Reference proteome</keyword>
<sequence>MGLRNLWRWLPGQAASQEPERRQPVSQDMALYREIKDAEHNWRVAEQRMNEAVDKDQIDYAIYTLEAAEKRYEMLIRQAKQRKLRIGFAEWAQYLEEERIRKGGTG</sequence>
<accession>A0A8J4H7K2</accession>
<comment type="caution">
    <text evidence="2">The sequence shown here is derived from an EMBL/GenBank/DDBJ whole genome shotgun (WGS) entry which is preliminary data.</text>
</comment>
<dbReference type="Proteomes" id="UP000677918">
    <property type="component" value="Unassembled WGS sequence"/>
</dbReference>
<evidence type="ECO:0000256" key="1">
    <source>
        <dbReference type="SAM" id="Coils"/>
    </source>
</evidence>
<evidence type="ECO:0000313" key="2">
    <source>
        <dbReference type="EMBL" id="GIQ71320.1"/>
    </source>
</evidence>
<reference evidence="2" key="1">
    <citation type="submission" date="2021-04" db="EMBL/GenBank/DDBJ databases">
        <title>Draft genome sequence of Xylanibacillus composti strain K13.</title>
        <authorList>
            <person name="Uke A."/>
            <person name="Chhe C."/>
            <person name="Baramee S."/>
            <person name="Kosugi A."/>
        </authorList>
    </citation>
    <scope>NUCLEOTIDE SEQUENCE</scope>
    <source>
        <strain evidence="2">K13</strain>
    </source>
</reference>
<protein>
    <recommendedName>
        <fullName evidence="4">DUF2508 family protein</fullName>
    </recommendedName>
</protein>
<feature type="coiled-coil region" evidence="1">
    <location>
        <begin position="35"/>
        <end position="85"/>
    </location>
</feature>
<proteinExistence type="predicted"/>
<keyword evidence="1" id="KW-0175">Coiled coil</keyword>
<gene>
    <name evidence="2" type="ORF">XYCOK13_41440</name>
</gene>
<dbReference type="InterPro" id="IPR019644">
    <property type="entry name" value="DUF2508"/>
</dbReference>
<evidence type="ECO:0000313" key="3">
    <source>
        <dbReference type="Proteomes" id="UP000677918"/>
    </source>
</evidence>
<dbReference type="Pfam" id="PF10704">
    <property type="entry name" value="DUF2508"/>
    <property type="match status" value="1"/>
</dbReference>
<name>A0A8J4H7K2_9BACL</name>
<dbReference type="AlphaFoldDB" id="A0A8J4H7K2"/>
<evidence type="ECO:0008006" key="4">
    <source>
        <dbReference type="Google" id="ProtNLM"/>
    </source>
</evidence>
<dbReference type="RefSeq" id="WP_244865294.1">
    <property type="nucleotide sequence ID" value="NZ_BOVK01000080.1"/>
</dbReference>
<organism evidence="2 3">
    <name type="scientific">Xylanibacillus composti</name>
    <dbReference type="NCBI Taxonomy" id="1572762"/>
    <lineage>
        <taxon>Bacteria</taxon>
        <taxon>Bacillati</taxon>
        <taxon>Bacillota</taxon>
        <taxon>Bacilli</taxon>
        <taxon>Bacillales</taxon>
        <taxon>Paenibacillaceae</taxon>
        <taxon>Xylanibacillus</taxon>
    </lineage>
</organism>